<evidence type="ECO:0000313" key="4">
    <source>
        <dbReference type="Proteomes" id="UP000605568"/>
    </source>
</evidence>
<dbReference type="EMBL" id="BNAR01000006">
    <property type="protein sequence ID" value="GHH44565.1"/>
    <property type="molecule type" value="Genomic_DNA"/>
</dbReference>
<dbReference type="PANTHER" id="PTHR30466:SF1">
    <property type="entry name" value="FMN REDUCTASE (NADH) RUTF"/>
    <property type="match status" value="1"/>
</dbReference>
<reference evidence="4" key="1">
    <citation type="journal article" date="2019" name="Int. J. Syst. Evol. Microbiol.">
        <title>The Global Catalogue of Microorganisms (GCM) 10K type strain sequencing project: providing services to taxonomists for standard genome sequencing and annotation.</title>
        <authorList>
            <consortium name="The Broad Institute Genomics Platform"/>
            <consortium name="The Broad Institute Genome Sequencing Center for Infectious Disease"/>
            <person name="Wu L."/>
            <person name="Ma J."/>
        </authorList>
    </citation>
    <scope>NUCLEOTIDE SEQUENCE [LARGE SCALE GENOMIC DNA]</scope>
    <source>
        <strain evidence="4">CGMCC 4.7367</strain>
    </source>
</reference>
<keyword evidence="1" id="KW-0560">Oxidoreductase</keyword>
<organism evidence="3 4">
    <name type="scientific">Lentzea cavernae</name>
    <dbReference type="NCBI Taxonomy" id="2020703"/>
    <lineage>
        <taxon>Bacteria</taxon>
        <taxon>Bacillati</taxon>
        <taxon>Actinomycetota</taxon>
        <taxon>Actinomycetes</taxon>
        <taxon>Pseudonocardiales</taxon>
        <taxon>Pseudonocardiaceae</taxon>
        <taxon>Lentzea</taxon>
    </lineage>
</organism>
<dbReference type="SMART" id="SM00903">
    <property type="entry name" value="Flavin_Reduct"/>
    <property type="match status" value="1"/>
</dbReference>
<dbReference type="Proteomes" id="UP000605568">
    <property type="component" value="Unassembled WGS sequence"/>
</dbReference>
<gene>
    <name evidence="3" type="ORF">GCM10017774_44350</name>
</gene>
<accession>A0ABQ3MJ60</accession>
<dbReference type="InterPro" id="IPR002563">
    <property type="entry name" value="Flavin_Rdtase-like_dom"/>
</dbReference>
<dbReference type="SUPFAM" id="SSF50475">
    <property type="entry name" value="FMN-binding split barrel"/>
    <property type="match status" value="1"/>
</dbReference>
<sequence>MTAVLPGADFKQAFRRHAAGVVVITADAEHGPVGFTATSLTSLSLDPPLLSFGIARSSSSWPHINLARTIVVNFLTAHQEAVARTFATSGIDRFAGDHWHRLGGGDPVITGSNWLRAETHRLIEIGDHTVVIARVVDSDVSDSSPPLLYHDGSYHTIGQV</sequence>
<dbReference type="PANTHER" id="PTHR30466">
    <property type="entry name" value="FLAVIN REDUCTASE"/>
    <property type="match status" value="1"/>
</dbReference>
<evidence type="ECO:0000256" key="1">
    <source>
        <dbReference type="ARBA" id="ARBA00023002"/>
    </source>
</evidence>
<dbReference type="RefSeq" id="WP_191300432.1">
    <property type="nucleotide sequence ID" value="NZ_BNAR01000006.1"/>
</dbReference>
<feature type="domain" description="Flavin reductase like" evidence="2">
    <location>
        <begin position="14"/>
        <end position="156"/>
    </location>
</feature>
<evidence type="ECO:0000313" key="3">
    <source>
        <dbReference type="EMBL" id="GHH44565.1"/>
    </source>
</evidence>
<name>A0ABQ3MJ60_9PSEU</name>
<keyword evidence="4" id="KW-1185">Reference proteome</keyword>
<dbReference type="Gene3D" id="2.30.110.10">
    <property type="entry name" value="Electron Transport, Fmn-binding Protein, Chain A"/>
    <property type="match status" value="1"/>
</dbReference>
<dbReference type="Pfam" id="PF01613">
    <property type="entry name" value="Flavin_Reduct"/>
    <property type="match status" value="1"/>
</dbReference>
<evidence type="ECO:0000259" key="2">
    <source>
        <dbReference type="SMART" id="SM00903"/>
    </source>
</evidence>
<proteinExistence type="predicted"/>
<dbReference type="InterPro" id="IPR050268">
    <property type="entry name" value="NADH-dep_flavin_reductase"/>
</dbReference>
<dbReference type="InterPro" id="IPR012349">
    <property type="entry name" value="Split_barrel_FMN-bd"/>
</dbReference>
<comment type="caution">
    <text evidence="3">The sequence shown here is derived from an EMBL/GenBank/DDBJ whole genome shotgun (WGS) entry which is preliminary data.</text>
</comment>
<protein>
    <submittedName>
        <fullName evidence="3">Flavin-dependent reductase</fullName>
    </submittedName>
</protein>